<evidence type="ECO:0000313" key="1">
    <source>
        <dbReference type="EMBL" id="ANS32568.1"/>
    </source>
</evidence>
<reference evidence="1 2" key="1">
    <citation type="submission" date="2014-07" db="EMBL/GenBank/DDBJ databases">
        <authorList>
            <person name="Zhang J.E."/>
            <person name="Yang H."/>
            <person name="Guo J."/>
            <person name="Deng Z."/>
            <person name="Luo H."/>
            <person name="Luo M."/>
            <person name="Zhao B."/>
        </authorList>
    </citation>
    <scope>NUCLEOTIDE SEQUENCE [LARGE SCALE GENOMIC DNA]</scope>
    <source>
        <strain evidence="1 2">1CP</strain>
        <plasmid evidence="2">Plasmid pr1cp1</plasmid>
    </source>
</reference>
<protein>
    <submittedName>
        <fullName evidence="1">Uncharacterized protein</fullName>
    </submittedName>
</protein>
<geneLocation type="plasmid" evidence="2">
    <name>pr1cp1</name>
</geneLocation>
<accession>A0A1B1KIY5</accession>
<dbReference type="AlphaFoldDB" id="A0A1B1KIY5"/>
<dbReference type="Proteomes" id="UP000186108">
    <property type="component" value="Plasmid pR1CP1"/>
</dbReference>
<keyword evidence="1" id="KW-0614">Plasmid</keyword>
<organism evidence="1 2">
    <name type="scientific">Rhodococcus opacus</name>
    <name type="common">Nocardia opaca</name>
    <dbReference type="NCBI Taxonomy" id="37919"/>
    <lineage>
        <taxon>Bacteria</taxon>
        <taxon>Bacillati</taxon>
        <taxon>Actinomycetota</taxon>
        <taxon>Actinomycetes</taxon>
        <taxon>Mycobacteriales</taxon>
        <taxon>Nocardiaceae</taxon>
        <taxon>Rhodococcus</taxon>
    </lineage>
</organism>
<sequence length="87" mass="9598">MDTKLFDTQKQTPIQEAIGETQTCTQTTASRSYPGSVSCTIFARRSPGSANRLDNTQLIDQPRHVALRKCHIGRQLGEPSRALRSPA</sequence>
<evidence type="ECO:0000313" key="2">
    <source>
        <dbReference type="Proteomes" id="UP000186108"/>
    </source>
</evidence>
<gene>
    <name evidence="1" type="ORF">R1CP_39935</name>
</gene>
<name>A0A1B1KIY5_RHOOP</name>
<dbReference type="EMBL" id="CP009112">
    <property type="protein sequence ID" value="ANS32568.1"/>
    <property type="molecule type" value="Genomic_DNA"/>
</dbReference>
<proteinExistence type="predicted"/>